<dbReference type="EMBL" id="DACSXJ010000037">
    <property type="protein sequence ID" value="HAT3899789.1"/>
    <property type="molecule type" value="Genomic_DNA"/>
</dbReference>
<proteinExistence type="predicted"/>
<reference evidence="2" key="2">
    <citation type="submission" date="2020-09" db="EMBL/GenBank/DDBJ databases">
        <authorList>
            <consortium name="NCBI Pathogen Detection Project"/>
        </authorList>
    </citation>
    <scope>NUCLEOTIDE SEQUENCE</scope>
    <source>
        <strain evidence="2">O50</strain>
    </source>
</reference>
<dbReference type="EMBL" id="ABBJDF010000052">
    <property type="protein sequence ID" value="EHT9942169.1"/>
    <property type="molecule type" value="Genomic_DNA"/>
</dbReference>
<sequence>MARLASRFASMNVIRRERPLTNDELMHVVPSIFSEDKHDSRSERYTYIPTITVLEKLREEGFLPFFACQTRTRDEGKRAHTKHMMRLRRSGQIAGKEVPEIILLNSHDGSSSYQMIPGMFRFVCTNGMICGQTFGEIRVPHKGDVVEQVIEGAYEVLGIFDEITESREIMKDTALTREEQEIFAQTALGWRYDENSEGKHIPLAPSDLLNVRRNEDKSNDLWTTYQRVQENMTKGGLLGKTAQGKRQRTRAVTGIDGDVKLNRALWGMAEMMQKLKS</sequence>
<evidence type="ECO:0000313" key="2">
    <source>
        <dbReference type="EMBL" id="HAT3899789.1"/>
    </source>
</evidence>
<dbReference type="RefSeq" id="WP_048227657.1">
    <property type="nucleotide sequence ID" value="NZ_CP046504.1"/>
</dbReference>
<dbReference type="Pfam" id="PF06067">
    <property type="entry name" value="DUF932"/>
    <property type="match status" value="1"/>
</dbReference>
<accession>A0A8H9QFD2</accession>
<dbReference type="Proteomes" id="UP000855471">
    <property type="component" value="Unassembled WGS sequence"/>
</dbReference>
<name>A0A8H9QFD2_CITFR</name>
<reference evidence="1" key="3">
    <citation type="submission" date="2021-07" db="EMBL/GenBank/DDBJ databases">
        <authorList>
            <consortium name="Clinical and Environmental Microbiology Branch: Whole genome sequencing antimicrobial resistance pathogens in the healthcare setting"/>
        </authorList>
    </citation>
    <scope>NUCLEOTIDE SEQUENCE</scope>
    <source>
        <strain evidence="1">2021DK-00049</strain>
    </source>
</reference>
<gene>
    <name evidence="2" type="ORF">I9Y29_004269</name>
    <name evidence="1" type="ORF">KY227_005345</name>
</gene>
<dbReference type="InterPro" id="IPR026325">
    <property type="entry name" value="DUF932"/>
</dbReference>
<evidence type="ECO:0000313" key="1">
    <source>
        <dbReference type="EMBL" id="EHT9942169.1"/>
    </source>
</evidence>
<organism evidence="2">
    <name type="scientific">Citrobacter freundii</name>
    <dbReference type="NCBI Taxonomy" id="546"/>
    <lineage>
        <taxon>Bacteria</taxon>
        <taxon>Pseudomonadati</taxon>
        <taxon>Pseudomonadota</taxon>
        <taxon>Gammaproteobacteria</taxon>
        <taxon>Enterobacterales</taxon>
        <taxon>Enterobacteriaceae</taxon>
        <taxon>Citrobacter</taxon>
        <taxon>Citrobacter freundii complex</taxon>
    </lineage>
</organism>
<dbReference type="AlphaFoldDB" id="A0A8H9QFD2"/>
<reference evidence="2" key="1">
    <citation type="journal article" date="2018" name="Genome Biol.">
        <title>SKESA: strategic k-mer extension for scrupulous assemblies.</title>
        <authorList>
            <person name="Souvorov A."/>
            <person name="Agarwala R."/>
            <person name="Lipman D.J."/>
        </authorList>
    </citation>
    <scope>NUCLEOTIDE SEQUENCE</scope>
    <source>
        <strain evidence="2">O50</strain>
    </source>
</reference>
<comment type="caution">
    <text evidence="2">The sequence shown here is derived from an EMBL/GenBank/DDBJ whole genome shotgun (WGS) entry which is preliminary data.</text>
</comment>
<protein>
    <submittedName>
        <fullName evidence="2">DUF945 domain-containing protein</fullName>
    </submittedName>
</protein>